<dbReference type="OrthoDB" id="9788465at2"/>
<dbReference type="RefSeq" id="WP_027473042.1">
    <property type="nucleotide sequence ID" value="NZ_BAMD01000025.1"/>
</dbReference>
<gene>
    <name evidence="1" type="ORF">JCM21142_52212</name>
</gene>
<name>W7YMA8_9BACT</name>
<accession>W7YMA8</accession>
<dbReference type="STRING" id="869213.GCA_000517085_03665"/>
<dbReference type="Pfam" id="PF07308">
    <property type="entry name" value="DUF1456"/>
    <property type="match status" value="2"/>
</dbReference>
<keyword evidence="2" id="KW-1185">Reference proteome</keyword>
<evidence type="ECO:0000313" key="1">
    <source>
        <dbReference type="EMBL" id="GAF03534.1"/>
    </source>
</evidence>
<proteinExistence type="predicted"/>
<dbReference type="PANTHER" id="PTHR37805:SF1">
    <property type="entry name" value="CYTOPLASMIC PROTEIN"/>
    <property type="match status" value="1"/>
</dbReference>
<organism evidence="1 2">
    <name type="scientific">Saccharicrinis fermentans DSM 9555 = JCM 21142</name>
    <dbReference type="NCBI Taxonomy" id="869213"/>
    <lineage>
        <taxon>Bacteria</taxon>
        <taxon>Pseudomonadati</taxon>
        <taxon>Bacteroidota</taxon>
        <taxon>Bacteroidia</taxon>
        <taxon>Marinilabiliales</taxon>
        <taxon>Marinilabiliaceae</taxon>
        <taxon>Saccharicrinis</taxon>
    </lineage>
</organism>
<evidence type="ECO:0008006" key="3">
    <source>
        <dbReference type="Google" id="ProtNLM"/>
    </source>
</evidence>
<dbReference type="EMBL" id="BAMD01000025">
    <property type="protein sequence ID" value="GAF03534.1"/>
    <property type="molecule type" value="Genomic_DNA"/>
</dbReference>
<sequence>MNNNDVFRSLRYTFDLDDNRVVKLFGLAHVEVNRAQVSDWLKKEDDQSFKTIVDAYFSAFLNGFIVFKRGAKDGEAPTNEKRLNNNLILRKLKIALQLKDEDMIEILALADFKISKHELSAFFRKPQQSQYRVCKDQILRKFMYGLQKRYRPV</sequence>
<protein>
    <recommendedName>
        <fullName evidence="3">DUF1456 domain-containing protein</fullName>
    </recommendedName>
</protein>
<dbReference type="AlphaFoldDB" id="W7YMA8"/>
<reference evidence="1 2" key="1">
    <citation type="journal article" date="2014" name="Genome Announc.">
        <title>Draft Genome Sequence of Cytophaga fermentans JCM 21142T, a Facultative Anaerobe Isolated from Marine Mud.</title>
        <authorList>
            <person name="Starns D."/>
            <person name="Oshima K."/>
            <person name="Suda W."/>
            <person name="Iino T."/>
            <person name="Yuki M."/>
            <person name="Inoue J."/>
            <person name="Kitamura K."/>
            <person name="Iida T."/>
            <person name="Darby A."/>
            <person name="Hattori M."/>
            <person name="Ohkuma M."/>
        </authorList>
    </citation>
    <scope>NUCLEOTIDE SEQUENCE [LARGE SCALE GENOMIC DNA]</scope>
    <source>
        <strain evidence="1 2">JCM 21142</strain>
    </source>
</reference>
<dbReference type="PANTHER" id="PTHR37805">
    <property type="entry name" value="CYTOPLASMIC PROTEIN-RELATED"/>
    <property type="match status" value="1"/>
</dbReference>
<dbReference type="InterPro" id="IPR009921">
    <property type="entry name" value="YehS-like"/>
</dbReference>
<dbReference type="Proteomes" id="UP000019402">
    <property type="component" value="Unassembled WGS sequence"/>
</dbReference>
<dbReference type="eggNOG" id="COG4807">
    <property type="taxonomic scope" value="Bacteria"/>
</dbReference>
<evidence type="ECO:0000313" key="2">
    <source>
        <dbReference type="Proteomes" id="UP000019402"/>
    </source>
</evidence>
<comment type="caution">
    <text evidence="1">The sequence shown here is derived from an EMBL/GenBank/DDBJ whole genome shotgun (WGS) entry which is preliminary data.</text>
</comment>